<organism evidence="5 6">
    <name type="scientific">Actinocatenispora comari</name>
    <dbReference type="NCBI Taxonomy" id="2807577"/>
    <lineage>
        <taxon>Bacteria</taxon>
        <taxon>Bacillati</taxon>
        <taxon>Actinomycetota</taxon>
        <taxon>Actinomycetes</taxon>
        <taxon>Micromonosporales</taxon>
        <taxon>Micromonosporaceae</taxon>
        <taxon>Actinocatenispora</taxon>
    </lineage>
</organism>
<evidence type="ECO:0000256" key="3">
    <source>
        <dbReference type="ARBA" id="ARBA00022840"/>
    </source>
</evidence>
<dbReference type="PANTHER" id="PTHR43392:SF2">
    <property type="entry name" value="AAA-TYPE ATPASE FAMILY PROTEIN _ ANKYRIN REPEAT FAMILY PROTEIN"/>
    <property type="match status" value="1"/>
</dbReference>
<evidence type="ECO:0000259" key="4">
    <source>
        <dbReference type="SMART" id="SM00382"/>
    </source>
</evidence>
<dbReference type="PANTHER" id="PTHR43392">
    <property type="entry name" value="AAA-TYPE ATPASE FAMILY PROTEIN / ANKYRIN REPEAT FAMILY PROTEIN"/>
    <property type="match status" value="1"/>
</dbReference>
<dbReference type="Proteomes" id="UP000614996">
    <property type="component" value="Unassembled WGS sequence"/>
</dbReference>
<dbReference type="GO" id="GO:0005524">
    <property type="term" value="F:ATP binding"/>
    <property type="evidence" value="ECO:0007669"/>
    <property type="project" value="UniProtKB-KW"/>
</dbReference>
<evidence type="ECO:0000313" key="6">
    <source>
        <dbReference type="Proteomes" id="UP000614996"/>
    </source>
</evidence>
<dbReference type="Pfam" id="PF00004">
    <property type="entry name" value="AAA"/>
    <property type="match status" value="1"/>
</dbReference>
<dbReference type="CDD" id="cd00009">
    <property type="entry name" value="AAA"/>
    <property type="match status" value="1"/>
</dbReference>
<dbReference type="Pfam" id="PF13229">
    <property type="entry name" value="Beta_helix"/>
    <property type="match status" value="1"/>
</dbReference>
<comment type="caution">
    <text evidence="5">The sequence shown here is derived from an EMBL/GenBank/DDBJ whole genome shotgun (WGS) entry which is preliminary data.</text>
</comment>
<dbReference type="FunFam" id="3.40.50.300:FF:000216">
    <property type="entry name" value="Type VII secretion ATPase EccA"/>
    <property type="match status" value="1"/>
</dbReference>
<dbReference type="InterPro" id="IPR050773">
    <property type="entry name" value="CbxX/CfxQ_RuBisCO_ESX"/>
</dbReference>
<feature type="domain" description="AAA+ ATPase" evidence="4">
    <location>
        <begin position="333"/>
        <end position="474"/>
    </location>
</feature>
<proteinExistence type="inferred from homology"/>
<protein>
    <recommendedName>
        <fullName evidence="4">AAA+ ATPase domain-containing protein</fullName>
    </recommendedName>
</protein>
<gene>
    <name evidence="5" type="ORF">NUM_21090</name>
</gene>
<dbReference type="InterPro" id="IPR027417">
    <property type="entry name" value="P-loop_NTPase"/>
</dbReference>
<dbReference type="EMBL" id="BOPO01000031">
    <property type="protein sequence ID" value="GIL26855.1"/>
    <property type="molecule type" value="Genomic_DNA"/>
</dbReference>
<dbReference type="SUPFAM" id="SSF51126">
    <property type="entry name" value="Pectin lyase-like"/>
    <property type="match status" value="1"/>
</dbReference>
<dbReference type="InterPro" id="IPR012334">
    <property type="entry name" value="Pectin_lyas_fold"/>
</dbReference>
<dbReference type="InterPro" id="IPR006626">
    <property type="entry name" value="PbH1"/>
</dbReference>
<dbReference type="Gene3D" id="1.10.8.60">
    <property type="match status" value="1"/>
</dbReference>
<dbReference type="SUPFAM" id="SSF52540">
    <property type="entry name" value="P-loop containing nucleoside triphosphate hydrolases"/>
    <property type="match status" value="1"/>
</dbReference>
<dbReference type="InterPro" id="IPR003593">
    <property type="entry name" value="AAA+_ATPase"/>
</dbReference>
<dbReference type="InterPro" id="IPR000641">
    <property type="entry name" value="CbxX/CfxQ"/>
</dbReference>
<dbReference type="SMART" id="SM00710">
    <property type="entry name" value="PbH1"/>
    <property type="match status" value="6"/>
</dbReference>
<evidence type="ECO:0000256" key="1">
    <source>
        <dbReference type="ARBA" id="ARBA00010378"/>
    </source>
</evidence>
<dbReference type="InterPro" id="IPR041627">
    <property type="entry name" value="AAA_lid_6"/>
</dbReference>
<keyword evidence="3" id="KW-0067">ATP-binding</keyword>
<keyword evidence="2" id="KW-0547">Nucleotide-binding</keyword>
<sequence length="561" mass="59730">MARNLVVSSQQPGAYPTIRDALEIATPGDIVSIAPGEYPEALVVSGLRVSLVASGDAGSVTIDSTSAGRSALEARNSEVTVRGVSLRSGDRPTIDARGGRLKLEKCTLQAGYAPAVSVTNRTHLEAADTKVTGGQYGFVVEDAGGLLDKCEITNVADDGIIVRLGADPTIRNSTITGCGFRGVYVYQSGRPTIERCDISQTADAGISIAHGSSPTIDGCWIHDTQGVGIMFGRGCGGKVEECRVENTASPGIHVDEGANPSIREPLSTAHRPKVGIAALEGATQQDPAQIDRLLSDLDAMVGLASVKAEVRALIDEIQVNEWRRNAGLAVGAVSHHLIFTGAPGTGKTTVARIYGQLLKALGVLPAGKFKEVARRDMVGQYIGHTAEKTSTVIEEAMGGVLFIDEAYTLSRAAGGGSGDFGQEAIDTLVKMMEDHRDEIAVIVAGYTHEMTEFLDANSGLASRFAKTLEFENYTPKELLLIVSRIAKNDDYLLGDGLDDALYEWFSQIQMGQNFGNAREARKLLEGMRKAQSGRLRKLGRMPSRDDLRTLELEDLLGATQS</sequence>
<dbReference type="Gene3D" id="2.160.20.10">
    <property type="entry name" value="Single-stranded right-handed beta-helix, Pectin lyase-like"/>
    <property type="match status" value="1"/>
</dbReference>
<dbReference type="GO" id="GO:0016887">
    <property type="term" value="F:ATP hydrolysis activity"/>
    <property type="evidence" value="ECO:0007669"/>
    <property type="project" value="InterPro"/>
</dbReference>
<name>A0A8J4ABU1_9ACTN</name>
<dbReference type="InterPro" id="IPR039448">
    <property type="entry name" value="Beta_helix"/>
</dbReference>
<keyword evidence="6" id="KW-1185">Reference proteome</keyword>
<dbReference type="SMART" id="SM00382">
    <property type="entry name" value="AAA"/>
    <property type="match status" value="1"/>
</dbReference>
<dbReference type="Gene3D" id="3.40.50.300">
    <property type="entry name" value="P-loop containing nucleotide triphosphate hydrolases"/>
    <property type="match status" value="1"/>
</dbReference>
<evidence type="ECO:0000313" key="5">
    <source>
        <dbReference type="EMBL" id="GIL26855.1"/>
    </source>
</evidence>
<dbReference type="InterPro" id="IPR003959">
    <property type="entry name" value="ATPase_AAA_core"/>
</dbReference>
<dbReference type="PRINTS" id="PR00819">
    <property type="entry name" value="CBXCFQXSUPER"/>
</dbReference>
<dbReference type="RefSeq" id="WP_207124625.1">
    <property type="nucleotide sequence ID" value="NZ_BOPO01000031.1"/>
</dbReference>
<reference evidence="6" key="1">
    <citation type="journal article" date="2021" name="Int. J. Syst. Evol. Microbiol.">
        <title>Actinocatenispora comari sp. nov., an endophytic actinomycete isolated from aerial parts of Comarum salesowianum.</title>
        <authorList>
            <person name="Oyunbileg N."/>
            <person name="Iizaka Y."/>
            <person name="Hamada M."/>
            <person name="Davaapurev B.O."/>
            <person name="Fukumoto A."/>
            <person name="Tsetseg B."/>
            <person name="Kato F."/>
            <person name="Tamura T."/>
            <person name="Batkhuu J."/>
            <person name="Anzai Y."/>
        </authorList>
    </citation>
    <scope>NUCLEOTIDE SEQUENCE [LARGE SCALE GENOMIC DNA]</scope>
    <source>
        <strain evidence="6">NUM-2625</strain>
    </source>
</reference>
<dbReference type="Pfam" id="PF17866">
    <property type="entry name" value="AAA_lid_6"/>
    <property type="match status" value="1"/>
</dbReference>
<dbReference type="InterPro" id="IPR011050">
    <property type="entry name" value="Pectin_lyase_fold/virulence"/>
</dbReference>
<evidence type="ECO:0000256" key="2">
    <source>
        <dbReference type="ARBA" id="ARBA00022741"/>
    </source>
</evidence>
<comment type="similarity">
    <text evidence="1">Belongs to the CbxX/CfxQ family.</text>
</comment>
<dbReference type="AlphaFoldDB" id="A0A8J4ABU1"/>
<accession>A0A8J4ABU1</accession>